<gene>
    <name evidence="1" type="ORF">LCOR_07223.1</name>
</gene>
<dbReference type="AlphaFoldDB" id="A0A068S2C5"/>
<sequence>MVVICFLPWRGSRNETTITMIMTFTAMTITATRFIRKPARSPSSCMRVLDIGVEEIEDCCRVRVRARVITDVEDDDGGKVARKLDEIKHYLFVTHLIGLC</sequence>
<organism evidence="1 2">
    <name type="scientific">Lichtheimia corymbifera JMRC:FSU:9682</name>
    <dbReference type="NCBI Taxonomy" id="1263082"/>
    <lineage>
        <taxon>Eukaryota</taxon>
        <taxon>Fungi</taxon>
        <taxon>Fungi incertae sedis</taxon>
        <taxon>Mucoromycota</taxon>
        <taxon>Mucoromycotina</taxon>
        <taxon>Mucoromycetes</taxon>
        <taxon>Mucorales</taxon>
        <taxon>Lichtheimiaceae</taxon>
        <taxon>Lichtheimia</taxon>
    </lineage>
</organism>
<protein>
    <submittedName>
        <fullName evidence="1">Uncharacterized protein</fullName>
    </submittedName>
</protein>
<accession>A0A068S2C5</accession>
<dbReference type="EMBL" id="CBTN010000035">
    <property type="protein sequence ID" value="CDH56140.1"/>
    <property type="molecule type" value="Genomic_DNA"/>
</dbReference>
<dbReference type="VEuPathDB" id="FungiDB:LCOR_07223.1"/>
<evidence type="ECO:0000313" key="1">
    <source>
        <dbReference type="EMBL" id="CDH56140.1"/>
    </source>
</evidence>
<dbReference type="Proteomes" id="UP000027586">
    <property type="component" value="Unassembled WGS sequence"/>
</dbReference>
<reference evidence="1" key="1">
    <citation type="submission" date="2013-08" db="EMBL/GenBank/DDBJ databases">
        <title>Gene expansion shapes genome architecture in the human pathogen Lichtheimia corymbifera: an evolutionary genomics analysis in the ancient terrestrial Mucorales (Mucoromycotina).</title>
        <authorList>
            <person name="Schwartze V.U."/>
            <person name="Winter S."/>
            <person name="Shelest E."/>
            <person name="Marcet-Houben M."/>
            <person name="Horn F."/>
            <person name="Wehner S."/>
            <person name="Hoffmann K."/>
            <person name="Riege K."/>
            <person name="Sammeth M."/>
            <person name="Nowrousian M."/>
            <person name="Valiante V."/>
            <person name="Linde J."/>
            <person name="Jacobsen I.D."/>
            <person name="Marz M."/>
            <person name="Brakhage A.A."/>
            <person name="Gabaldon T."/>
            <person name="Bocker S."/>
            <person name="Voigt K."/>
        </authorList>
    </citation>
    <scope>NUCLEOTIDE SEQUENCE [LARGE SCALE GENOMIC DNA]</scope>
    <source>
        <strain evidence="1">FSU 9682</strain>
    </source>
</reference>
<proteinExistence type="predicted"/>
<comment type="caution">
    <text evidence="1">The sequence shown here is derived from an EMBL/GenBank/DDBJ whole genome shotgun (WGS) entry which is preliminary data.</text>
</comment>
<evidence type="ECO:0000313" key="2">
    <source>
        <dbReference type="Proteomes" id="UP000027586"/>
    </source>
</evidence>
<name>A0A068S2C5_9FUNG</name>
<keyword evidence="2" id="KW-1185">Reference proteome</keyword>